<sequence length="182" mass="19916">MGSATSKTARKLPKEKPSWAGSRMPSTPGAAPEASRPRPKIPLAFESKSEADAKDPDFLSKLNQLGPVRVGHHTQTLRAASDVQNMYRSRMQSEAEASSTRSTRNRLLASSLSELLEARKSMASPAELETLAERYKIDVEKLHELCRVVNTPSIDEDTVVRTTAKDGEQFLTMSHLLPGSLG</sequence>
<dbReference type="HOGENOM" id="CLU_095043_0_0_1"/>
<evidence type="ECO:0000313" key="2">
    <source>
        <dbReference type="EMBL" id="KIK93161.1"/>
    </source>
</evidence>
<reference evidence="2 3" key="1">
    <citation type="submission" date="2014-04" db="EMBL/GenBank/DDBJ databases">
        <authorList>
            <consortium name="DOE Joint Genome Institute"/>
            <person name="Kuo A."/>
            <person name="Kohler A."/>
            <person name="Jargeat P."/>
            <person name="Nagy L.G."/>
            <person name="Floudas D."/>
            <person name="Copeland A."/>
            <person name="Barry K.W."/>
            <person name="Cichocki N."/>
            <person name="Veneault-Fourrey C."/>
            <person name="LaButti K."/>
            <person name="Lindquist E.A."/>
            <person name="Lipzen A."/>
            <person name="Lundell T."/>
            <person name="Morin E."/>
            <person name="Murat C."/>
            <person name="Sun H."/>
            <person name="Tunlid A."/>
            <person name="Henrissat B."/>
            <person name="Grigoriev I.V."/>
            <person name="Hibbett D.S."/>
            <person name="Martin F."/>
            <person name="Nordberg H.P."/>
            <person name="Cantor M.N."/>
            <person name="Hua S.X."/>
        </authorList>
    </citation>
    <scope>NUCLEOTIDE SEQUENCE [LARGE SCALE GENOMIC DNA]</scope>
    <source>
        <strain evidence="2 3">Ve08.2h10</strain>
    </source>
</reference>
<evidence type="ECO:0000313" key="3">
    <source>
        <dbReference type="Proteomes" id="UP000054538"/>
    </source>
</evidence>
<gene>
    <name evidence="2" type="ORF">PAXRUDRAFT_530614</name>
</gene>
<proteinExistence type="predicted"/>
<dbReference type="EMBL" id="KN825208">
    <property type="protein sequence ID" value="KIK93161.1"/>
    <property type="molecule type" value="Genomic_DNA"/>
</dbReference>
<protein>
    <submittedName>
        <fullName evidence="2">Uncharacterized protein</fullName>
    </submittedName>
</protein>
<reference evidence="3" key="2">
    <citation type="submission" date="2015-01" db="EMBL/GenBank/DDBJ databases">
        <title>Evolutionary Origins and Diversification of the Mycorrhizal Mutualists.</title>
        <authorList>
            <consortium name="DOE Joint Genome Institute"/>
            <consortium name="Mycorrhizal Genomics Consortium"/>
            <person name="Kohler A."/>
            <person name="Kuo A."/>
            <person name="Nagy L.G."/>
            <person name="Floudas D."/>
            <person name="Copeland A."/>
            <person name="Barry K.W."/>
            <person name="Cichocki N."/>
            <person name="Veneault-Fourrey C."/>
            <person name="LaButti K."/>
            <person name="Lindquist E.A."/>
            <person name="Lipzen A."/>
            <person name="Lundell T."/>
            <person name="Morin E."/>
            <person name="Murat C."/>
            <person name="Riley R."/>
            <person name="Ohm R."/>
            <person name="Sun H."/>
            <person name="Tunlid A."/>
            <person name="Henrissat B."/>
            <person name="Grigoriev I.V."/>
            <person name="Hibbett D.S."/>
            <person name="Martin F."/>
        </authorList>
    </citation>
    <scope>NUCLEOTIDE SEQUENCE [LARGE SCALE GENOMIC DNA]</scope>
    <source>
        <strain evidence="3">Ve08.2h10</strain>
    </source>
</reference>
<accession>A0A0D0DV09</accession>
<organism evidence="2 3">
    <name type="scientific">Paxillus rubicundulus Ve08.2h10</name>
    <dbReference type="NCBI Taxonomy" id="930991"/>
    <lineage>
        <taxon>Eukaryota</taxon>
        <taxon>Fungi</taxon>
        <taxon>Dikarya</taxon>
        <taxon>Basidiomycota</taxon>
        <taxon>Agaricomycotina</taxon>
        <taxon>Agaricomycetes</taxon>
        <taxon>Agaricomycetidae</taxon>
        <taxon>Boletales</taxon>
        <taxon>Paxilineae</taxon>
        <taxon>Paxillaceae</taxon>
        <taxon>Paxillus</taxon>
    </lineage>
</organism>
<name>A0A0D0DV09_9AGAM</name>
<feature type="compositionally biased region" description="Basic and acidic residues" evidence="1">
    <location>
        <begin position="47"/>
        <end position="58"/>
    </location>
</feature>
<dbReference type="InParanoid" id="A0A0D0DV09"/>
<dbReference type="AlphaFoldDB" id="A0A0D0DV09"/>
<feature type="region of interest" description="Disordered" evidence="1">
    <location>
        <begin position="1"/>
        <end position="58"/>
    </location>
</feature>
<evidence type="ECO:0000256" key="1">
    <source>
        <dbReference type="SAM" id="MobiDB-lite"/>
    </source>
</evidence>
<dbReference type="Proteomes" id="UP000054538">
    <property type="component" value="Unassembled WGS sequence"/>
</dbReference>
<dbReference type="OrthoDB" id="4085451at2759"/>
<keyword evidence="3" id="KW-1185">Reference proteome</keyword>